<reference evidence="4 6" key="2">
    <citation type="journal article" date="2013" name="Nature">
        <title>Insights into bilaterian evolution from three spiralian genomes.</title>
        <authorList>
            <person name="Simakov O."/>
            <person name="Marletaz F."/>
            <person name="Cho S.J."/>
            <person name="Edsinger-Gonzales E."/>
            <person name="Havlak P."/>
            <person name="Hellsten U."/>
            <person name="Kuo D.H."/>
            <person name="Larsson T."/>
            <person name="Lv J."/>
            <person name="Arendt D."/>
            <person name="Savage R."/>
            <person name="Osoegawa K."/>
            <person name="de Jong P."/>
            <person name="Grimwood J."/>
            <person name="Chapman J.A."/>
            <person name="Shapiro H."/>
            <person name="Aerts A."/>
            <person name="Otillar R.P."/>
            <person name="Terry A.Y."/>
            <person name="Boore J.L."/>
            <person name="Grigoriev I.V."/>
            <person name="Lindberg D.R."/>
            <person name="Seaver E.C."/>
            <person name="Weisblat D.A."/>
            <person name="Putnam N.H."/>
            <person name="Rokhsar D.S."/>
        </authorList>
    </citation>
    <scope>NUCLEOTIDE SEQUENCE</scope>
    <source>
        <strain evidence="4 6">I ESC-2004</strain>
    </source>
</reference>
<proteinExistence type="predicted"/>
<evidence type="ECO:0000256" key="1">
    <source>
        <dbReference type="SAM" id="MobiDB-lite"/>
    </source>
</evidence>
<feature type="domain" description="Fibronectin type-III" evidence="3">
    <location>
        <begin position="577"/>
        <end position="673"/>
    </location>
</feature>
<dbReference type="FunCoup" id="R7T3N2">
    <property type="interactions" value="306"/>
</dbReference>
<feature type="domain" description="Fibronectin type-III" evidence="3">
    <location>
        <begin position="197"/>
        <end position="296"/>
    </location>
</feature>
<feature type="region of interest" description="Disordered" evidence="1">
    <location>
        <begin position="1061"/>
        <end position="1087"/>
    </location>
</feature>
<dbReference type="STRING" id="283909.R7T3N2"/>
<dbReference type="CDD" id="cd00063">
    <property type="entry name" value="FN3"/>
    <property type="match status" value="9"/>
</dbReference>
<feature type="domain" description="Fibronectin type-III" evidence="3">
    <location>
        <begin position="298"/>
        <end position="390"/>
    </location>
</feature>
<dbReference type="PANTHER" id="PTHR24099:SF11">
    <property type="entry name" value="FIBRONECTIN TYPE III DOMAIN-CONTAINING 3BA-RELATED"/>
    <property type="match status" value="1"/>
</dbReference>
<keyword evidence="2" id="KW-0812">Transmembrane</keyword>
<sequence>MVSNNGPPMPMPMQVPPGHMVHQIVDENGILTHVILSPQPPGMTAPPMTYSHPTQPGVPHMHTMAAPHMHASAQSAHSAPPGSASHQCNSHAHIHPSGLPPSQTTTPSHQANHSSGAMDDRTRRQRGRLQQKINQRQSQNIDYYAKHSNSSPSKTCTKPPKVNGDSRGIEPHSGSSSSVDGQDIEEERQVIREMLSKINAPVISEIESRSAFMQLSPPETDSQEFLICPSEFKYELQLSEKNDKKYKTVYSGEATEITLKDLRPATEYHLKVCCILDDLKGEATEPVVFKTGTCEPDPPQPVKLHNRTKTSLTLRWNATADNGSKVSAYSLEWDQGRGDMNFIEVYSGLNKQHKTAKLSPSTGYRFRLAATNAIGKSEFSDVVCFYTSGSAPSLPDPPMLSDAYVKSLVISWIKRPNDDEFILQMDDEATGHGFLNVYHGTDLSFKILNLRRNTEYKFRLQAKNEEGSSQWSDAVVYKTLPDRPSAPPKPHLKSKTHSQFCITWESSKDSGGSPVTKYLLEIDAGRGFEHIYEGEEKEFVCERLMPGQSYRLRVSCCSRGGQSAWSDVLTAVTQAVAPGQCLPPVLCAKARSTSLQLKWLVPDSTGGAPVMDFEVQQTTCADDTQRVVYKGHDLECTVAGLLPGRAFQFQVRALNKAGAGPWSETLDVVSGPGVPDPPKAIVVSCRSSHGAVVSWQEPLSNGAPITEYRLEWLQQQQSAEQDFALLFSGLALSYEVRGLLPAVNYTFRVQALNSAGAGPFSALSQCRTPSSSPGAVLSLKASTAATSIQLSWKEPSANGSPISHYNIDLGSDRPLTCVQNIREHTIEDLTPETTYRIRVQAVNGIGVGAFSSPIKVVTRALPPSPPKIECLSIGPNNLKLKWGEGRNPDLVQYCLEMLRDNGSFHPVYQNTGHTHKVSKLAELTQYEFRIFASNEAGDGPYSAIYRFQTSKAPPPAVKAPKLVDLQLDSCLVEWSPLKPMGSDYLEYILQMQCLSSGARDQDYKQVYRGEASSFHLRGLQSSAEYQIRVCAVRLASAPAEEGGEEGSLQGAFSPGVTFTTQAPQPAVPTSSSSLLQQRGASSADSKPSQLSDQHWACIFLLFFALCAVVFAFLAQQIVTYTNGTSAPADSNISPEGTL</sequence>
<reference evidence="6" key="1">
    <citation type="submission" date="2012-12" db="EMBL/GenBank/DDBJ databases">
        <authorList>
            <person name="Hellsten U."/>
            <person name="Grimwood J."/>
            <person name="Chapman J.A."/>
            <person name="Shapiro H."/>
            <person name="Aerts A."/>
            <person name="Otillar R.P."/>
            <person name="Terry A.Y."/>
            <person name="Boore J.L."/>
            <person name="Simakov O."/>
            <person name="Marletaz F."/>
            <person name="Cho S.-J."/>
            <person name="Edsinger-Gonzales E."/>
            <person name="Havlak P."/>
            <person name="Kuo D.-H."/>
            <person name="Larsson T."/>
            <person name="Lv J."/>
            <person name="Arendt D."/>
            <person name="Savage R."/>
            <person name="Osoegawa K."/>
            <person name="de Jong P."/>
            <person name="Lindberg D.R."/>
            <person name="Seaver E.C."/>
            <person name="Weisblat D.A."/>
            <person name="Putnam N.H."/>
            <person name="Grigoriev I.V."/>
            <person name="Rokhsar D.S."/>
        </authorList>
    </citation>
    <scope>NUCLEOTIDE SEQUENCE</scope>
    <source>
        <strain evidence="6">I ESC-2004</strain>
    </source>
</reference>
<evidence type="ECO:0000256" key="2">
    <source>
        <dbReference type="SAM" id="Phobius"/>
    </source>
</evidence>
<dbReference type="InterPro" id="IPR036116">
    <property type="entry name" value="FN3_sf"/>
</dbReference>
<feature type="transmembrane region" description="Helical" evidence="2">
    <location>
        <begin position="1093"/>
        <end position="1114"/>
    </location>
</feature>
<dbReference type="OrthoDB" id="443915at2759"/>
<reference evidence="5" key="3">
    <citation type="submission" date="2015-06" db="UniProtKB">
        <authorList>
            <consortium name="EnsemblMetazoa"/>
        </authorList>
    </citation>
    <scope>IDENTIFICATION</scope>
</reference>
<name>R7T3N2_CAPTE</name>
<dbReference type="EMBL" id="AMQN01015903">
    <property type="status" value="NOT_ANNOTATED_CDS"/>
    <property type="molecule type" value="Genomic_DNA"/>
</dbReference>
<gene>
    <name evidence="4" type="ORF">CAPTEDRAFT_151424</name>
</gene>
<keyword evidence="6" id="KW-1185">Reference proteome</keyword>
<dbReference type="InterPro" id="IPR013783">
    <property type="entry name" value="Ig-like_fold"/>
</dbReference>
<accession>R7T3N2</accession>
<dbReference type="CDD" id="cd22541">
    <property type="entry name" value="SP5_N"/>
    <property type="match status" value="1"/>
</dbReference>
<dbReference type="PANTHER" id="PTHR24099">
    <property type="entry name" value="E3 UBIQUITIN-PROTEIN LIGASE TRIM36-RELATED"/>
    <property type="match status" value="1"/>
</dbReference>
<feature type="domain" description="Fibronectin type-III" evidence="3">
    <location>
        <begin position="956"/>
        <end position="1063"/>
    </location>
</feature>
<dbReference type="InterPro" id="IPR003961">
    <property type="entry name" value="FN3_dom"/>
</dbReference>
<dbReference type="AlphaFoldDB" id="R7T3N2"/>
<evidence type="ECO:0000259" key="3">
    <source>
        <dbReference type="PROSITE" id="PS50853"/>
    </source>
</evidence>
<dbReference type="OMA" id="GETEAMC"/>
<dbReference type="FunFam" id="2.60.40.10:FF:001846">
    <property type="entry name" value="Uncharacterized protein, isoform E"/>
    <property type="match status" value="1"/>
</dbReference>
<dbReference type="SMART" id="SM00060">
    <property type="entry name" value="FN3"/>
    <property type="match status" value="9"/>
</dbReference>
<feature type="domain" description="Fibronectin type-III" evidence="3">
    <location>
        <begin position="677"/>
        <end position="771"/>
    </location>
</feature>
<feature type="domain" description="Fibronectin type-III" evidence="3">
    <location>
        <begin position="394"/>
        <end position="482"/>
    </location>
</feature>
<keyword evidence="2" id="KW-0472">Membrane</keyword>
<dbReference type="Gene3D" id="2.60.40.10">
    <property type="entry name" value="Immunoglobulins"/>
    <property type="match status" value="9"/>
</dbReference>
<protein>
    <recommendedName>
        <fullName evidence="3">Fibronectin type-III domain-containing protein</fullName>
    </recommendedName>
</protein>
<evidence type="ECO:0000313" key="5">
    <source>
        <dbReference type="EnsemblMetazoa" id="CapteP151424"/>
    </source>
</evidence>
<dbReference type="EnsemblMetazoa" id="CapteT151424">
    <property type="protein sequence ID" value="CapteP151424"/>
    <property type="gene ID" value="CapteG151424"/>
</dbReference>
<evidence type="ECO:0000313" key="4">
    <source>
        <dbReference type="EMBL" id="ELT87402.1"/>
    </source>
</evidence>
<dbReference type="HOGENOM" id="CLU_004152_0_0_1"/>
<feature type="compositionally biased region" description="Low complexity" evidence="1">
    <location>
        <begin position="68"/>
        <end position="86"/>
    </location>
</feature>
<dbReference type="EMBL" id="KB312336">
    <property type="protein sequence ID" value="ELT87402.1"/>
    <property type="molecule type" value="Genomic_DNA"/>
</dbReference>
<feature type="region of interest" description="Disordered" evidence="1">
    <location>
        <begin position="68"/>
        <end position="183"/>
    </location>
</feature>
<keyword evidence="2" id="KW-1133">Transmembrane helix</keyword>
<feature type="compositionally biased region" description="Polar residues" evidence="1">
    <location>
        <begin position="131"/>
        <end position="156"/>
    </location>
</feature>
<feature type="domain" description="Fibronectin type-III" evidence="3">
    <location>
        <begin position="772"/>
        <end position="863"/>
    </location>
</feature>
<dbReference type="SUPFAM" id="SSF49265">
    <property type="entry name" value="Fibronectin type III"/>
    <property type="match status" value="5"/>
</dbReference>
<organism evidence="4">
    <name type="scientific">Capitella teleta</name>
    <name type="common">Polychaete worm</name>
    <dbReference type="NCBI Taxonomy" id="283909"/>
    <lineage>
        <taxon>Eukaryota</taxon>
        <taxon>Metazoa</taxon>
        <taxon>Spiralia</taxon>
        <taxon>Lophotrochozoa</taxon>
        <taxon>Annelida</taxon>
        <taxon>Polychaeta</taxon>
        <taxon>Sedentaria</taxon>
        <taxon>Scolecida</taxon>
        <taxon>Capitellidae</taxon>
        <taxon>Capitella</taxon>
    </lineage>
</organism>
<dbReference type="PROSITE" id="PS50853">
    <property type="entry name" value="FN3"/>
    <property type="match status" value="9"/>
</dbReference>
<evidence type="ECO:0000313" key="6">
    <source>
        <dbReference type="Proteomes" id="UP000014760"/>
    </source>
</evidence>
<feature type="domain" description="Fibronectin type-III" evidence="3">
    <location>
        <begin position="486"/>
        <end position="576"/>
    </location>
</feature>
<dbReference type="Proteomes" id="UP000014760">
    <property type="component" value="Unassembled WGS sequence"/>
</dbReference>
<feature type="domain" description="Fibronectin type-III" evidence="3">
    <location>
        <begin position="864"/>
        <end position="952"/>
    </location>
</feature>
<dbReference type="InterPro" id="IPR050617">
    <property type="entry name" value="E3_ligase_FN3/SPRY"/>
</dbReference>
<dbReference type="Pfam" id="PF00041">
    <property type="entry name" value="fn3"/>
    <property type="match status" value="6"/>
</dbReference>
<feature type="compositionally biased region" description="Polar residues" evidence="1">
    <location>
        <begin position="100"/>
        <end position="115"/>
    </location>
</feature>